<evidence type="ECO:0000313" key="2">
    <source>
        <dbReference type="EMBL" id="CAD8468567.1"/>
    </source>
</evidence>
<feature type="region of interest" description="Disordered" evidence="1">
    <location>
        <begin position="30"/>
        <end position="82"/>
    </location>
</feature>
<evidence type="ECO:0000256" key="1">
    <source>
        <dbReference type="SAM" id="MobiDB-lite"/>
    </source>
</evidence>
<sequence>MMKMDGPSQSLSSIMKHVVLNVDQCRQLHESLLQEKQEEEGKGEEERRSEEGAKQDTHDSITEDRDRPPPLSEDRQGSSREVQLISNSFLREKFEDSPFLDRLLAHASSKPLTGCSFASFCDVLQEVAADCSFRLTFSSSSPLPIRAKEQEQSMNMSMSMSMSASQESDAETKRREARGGKQLGMQAARLLEVKQADYELYRLSILSGLVQSGPPSMRHPSPSSSRRQRAIDEVERQAPTVRPAVHKTRRASFADPNGSFRSSLSGEC</sequence>
<feature type="compositionally biased region" description="Basic and acidic residues" evidence="1">
    <location>
        <begin position="30"/>
        <end position="78"/>
    </location>
</feature>
<name>A0A7S0DXS7_9CRYP</name>
<feature type="compositionally biased region" description="Polar residues" evidence="1">
    <location>
        <begin position="259"/>
        <end position="268"/>
    </location>
</feature>
<reference evidence="2" key="1">
    <citation type="submission" date="2021-01" db="EMBL/GenBank/DDBJ databases">
        <authorList>
            <person name="Corre E."/>
            <person name="Pelletier E."/>
            <person name="Niang G."/>
            <person name="Scheremetjew M."/>
            <person name="Finn R."/>
            <person name="Kale V."/>
            <person name="Holt S."/>
            <person name="Cochrane G."/>
            <person name="Meng A."/>
            <person name="Brown T."/>
            <person name="Cohen L."/>
        </authorList>
    </citation>
    <scope>NUCLEOTIDE SEQUENCE</scope>
    <source>
        <strain evidence="2">CCMP325</strain>
    </source>
</reference>
<protein>
    <submittedName>
        <fullName evidence="2">Uncharacterized protein</fullName>
    </submittedName>
</protein>
<feature type="compositionally biased region" description="Low complexity" evidence="1">
    <location>
        <begin position="212"/>
        <end position="225"/>
    </location>
</feature>
<dbReference type="AlphaFoldDB" id="A0A7S0DXS7"/>
<organism evidence="2">
    <name type="scientific">Hanusia phi</name>
    <dbReference type="NCBI Taxonomy" id="3032"/>
    <lineage>
        <taxon>Eukaryota</taxon>
        <taxon>Cryptophyceae</taxon>
        <taxon>Pyrenomonadales</taxon>
        <taxon>Geminigeraceae</taxon>
        <taxon>Hanusia</taxon>
    </lineage>
</organism>
<gene>
    <name evidence="2" type="ORF">HPHI1048_LOCUS1982</name>
</gene>
<proteinExistence type="predicted"/>
<dbReference type="EMBL" id="HBEO01002794">
    <property type="protein sequence ID" value="CAD8468567.1"/>
    <property type="molecule type" value="Transcribed_RNA"/>
</dbReference>
<accession>A0A7S0DXS7</accession>
<feature type="region of interest" description="Disordered" evidence="1">
    <location>
        <begin position="211"/>
        <end position="268"/>
    </location>
</feature>